<comment type="subcellular location">
    <subcellularLocation>
        <location evidence="1 8">Cell outer membrane</location>
        <topology evidence="1 8">Multi-pass membrane protein</topology>
    </subcellularLocation>
</comment>
<keyword evidence="4 8" id="KW-0812">Transmembrane</keyword>
<evidence type="ECO:0000256" key="7">
    <source>
        <dbReference type="ARBA" id="ARBA00023237"/>
    </source>
</evidence>
<evidence type="ECO:0000256" key="4">
    <source>
        <dbReference type="ARBA" id="ARBA00022692"/>
    </source>
</evidence>
<dbReference type="SUPFAM" id="SSF49464">
    <property type="entry name" value="Carboxypeptidase regulatory domain-like"/>
    <property type="match status" value="1"/>
</dbReference>
<evidence type="ECO:0000259" key="10">
    <source>
        <dbReference type="Pfam" id="PF00593"/>
    </source>
</evidence>
<dbReference type="Pfam" id="PF07715">
    <property type="entry name" value="Plug"/>
    <property type="match status" value="1"/>
</dbReference>
<comment type="caution">
    <text evidence="12">The sequence shown here is derived from an EMBL/GenBank/DDBJ whole genome shotgun (WGS) entry which is preliminary data.</text>
</comment>
<evidence type="ECO:0000256" key="5">
    <source>
        <dbReference type="ARBA" id="ARBA00023077"/>
    </source>
</evidence>
<feature type="domain" description="TonB-dependent receptor plug" evidence="11">
    <location>
        <begin position="256"/>
        <end position="356"/>
    </location>
</feature>
<organism evidence="12 13">
    <name type="scientific">Mucilaginibacter gracilis</name>
    <dbReference type="NCBI Taxonomy" id="423350"/>
    <lineage>
        <taxon>Bacteria</taxon>
        <taxon>Pseudomonadati</taxon>
        <taxon>Bacteroidota</taxon>
        <taxon>Sphingobacteriia</taxon>
        <taxon>Sphingobacteriales</taxon>
        <taxon>Sphingobacteriaceae</taxon>
        <taxon>Mucilaginibacter</taxon>
    </lineage>
</organism>
<evidence type="ECO:0000256" key="2">
    <source>
        <dbReference type="ARBA" id="ARBA00022448"/>
    </source>
</evidence>
<dbReference type="PANTHER" id="PTHR40980">
    <property type="entry name" value="PLUG DOMAIN-CONTAINING PROTEIN"/>
    <property type="match status" value="1"/>
</dbReference>
<comment type="similarity">
    <text evidence="8 9">Belongs to the TonB-dependent receptor family.</text>
</comment>
<dbReference type="Gene3D" id="2.40.170.20">
    <property type="entry name" value="TonB-dependent receptor, beta-barrel domain"/>
    <property type="match status" value="1"/>
</dbReference>
<dbReference type="PROSITE" id="PS52016">
    <property type="entry name" value="TONB_DEPENDENT_REC_3"/>
    <property type="match status" value="1"/>
</dbReference>
<evidence type="ECO:0000256" key="6">
    <source>
        <dbReference type="ARBA" id="ARBA00023136"/>
    </source>
</evidence>
<dbReference type="InterPro" id="IPR036942">
    <property type="entry name" value="Beta-barrel_TonB_sf"/>
</dbReference>
<evidence type="ECO:0000256" key="3">
    <source>
        <dbReference type="ARBA" id="ARBA00022452"/>
    </source>
</evidence>
<dbReference type="AlphaFoldDB" id="A0A495J3K0"/>
<dbReference type="Gene3D" id="2.60.40.1120">
    <property type="entry name" value="Carboxypeptidase-like, regulatory domain"/>
    <property type="match status" value="1"/>
</dbReference>
<keyword evidence="6 8" id="KW-0472">Membrane</keyword>
<evidence type="ECO:0000256" key="8">
    <source>
        <dbReference type="PROSITE-ProRule" id="PRU01360"/>
    </source>
</evidence>
<dbReference type="InterPro" id="IPR000531">
    <property type="entry name" value="Beta-barrel_TonB"/>
</dbReference>
<dbReference type="EMBL" id="RBKU01000001">
    <property type="protein sequence ID" value="RKR83403.1"/>
    <property type="molecule type" value="Genomic_DNA"/>
</dbReference>
<evidence type="ECO:0000256" key="1">
    <source>
        <dbReference type="ARBA" id="ARBA00004571"/>
    </source>
</evidence>
<dbReference type="PANTHER" id="PTHR40980:SF4">
    <property type="entry name" value="TONB-DEPENDENT RECEPTOR-LIKE BETA-BARREL DOMAIN-CONTAINING PROTEIN"/>
    <property type="match status" value="1"/>
</dbReference>
<feature type="domain" description="TonB-dependent receptor-like beta-barrel" evidence="10">
    <location>
        <begin position="628"/>
        <end position="1086"/>
    </location>
</feature>
<dbReference type="InterPro" id="IPR037066">
    <property type="entry name" value="Plug_dom_sf"/>
</dbReference>
<proteinExistence type="inferred from homology"/>
<dbReference type="Pfam" id="PF13715">
    <property type="entry name" value="CarbopepD_reg_2"/>
    <property type="match status" value="1"/>
</dbReference>
<dbReference type="GO" id="GO:0009279">
    <property type="term" value="C:cell outer membrane"/>
    <property type="evidence" value="ECO:0007669"/>
    <property type="project" value="UniProtKB-SubCell"/>
</dbReference>
<sequence>MEPRHLAMLNFKIEHEFMKLNLTPQLNRRLSGRTWLTRLVALTFLLLPLYTQAQGQKTLKIEKSTLEKAIANIRTTYGVVIAYNKSDIQAVEVAGGEFKNISVDQLLEMVLKGSGFTYQKNGLSYVVLKTPAPKSPNASAGGGPGTLKGRVVEFETSQPLPGASVYIVELQKGMQSNIDGYYSFTNIPSGKYTVQVSYVSFATEKVIVEVKPGKEATYDIKLQGSNSLKEVVISSVKKSRAPVSHTSERQVLEEVKQASMVVSAISSEQISKSADRNAAEVMQRVSGVTTVDDKFVIVRGLNQRYNLTYLNDNVAPSTELYSRAFALDLIPSRIIDKILVFKSPSPENQGDATGGVVKIYTKDAKNLKHFDIEVQTGLREGTTFKNVLTYQGGKFDFLGFDDGTRKLPTVVPAYGSLQKATISQQQYAKGFSPYLYLGQKQALPTIQITTNYYDSYKLFGKPLSMLTSFSYKHEDQQANIYRQQGIDDAFKSTIPNDAITFENNNRESAQLNLLQNFTYRLRDSSNLQFKNFLLQQGVSTTIEKVFHRRVMADQRAFDNKDIVLSYSQRFLYAGNVGGTHYYGGGKHRFDWNGGLTYSSQELPDQRVIRLQAPLTAFTTGDPNLYWFARGRKGDPEDSENQSRINQGMISRTWTRNNEGIYNASLDYTYKFKPWLFLKAGTFQQWKERKVFRRVYTVHEGDFTGTYSDYITAPGGYGTYVDPALTAFKQQDLSRLWSANYLRDDKTGLLVVDNTQGSDAYTATEQNNSGYALMSFTPAHRKFEVYGGVRIEYDRQRVGAAVQPTDQTGINRPVLVNISKLDILPSVNASYRPHDNWVLRAAYGKTVNRPEFTEISPFNDYDLENNTRRQGNPYLRPATASNYDLRLEFYPRKNQYGETISIGAFYKTLQNPIERINASDRILNSPALITFQNAARASIKGVEFELRKNLDFIPGNLFKRLSVIGNLTLIKSEAIKDSADVANEQKDQPDKRIGNFIIKRPLQGQAPYIVNVGLYYDNASTGTKISGIYNIVGTRIYAAGRGFAADPTLNGSQFRGSLMELPRHVVDISVTQRIVKTIQARFSVQNLLNKPIEMAEDYNFTSKYEPVKTVVTDGVTKVEGDNIASRYNPGRHYVLSFSYSF</sequence>
<accession>A0A495J3K0</accession>
<protein>
    <submittedName>
        <fullName evidence="12">TonB-dependent receptor</fullName>
    </submittedName>
</protein>
<evidence type="ECO:0000313" key="12">
    <source>
        <dbReference type="EMBL" id="RKR83403.1"/>
    </source>
</evidence>
<keyword evidence="3 8" id="KW-1134">Transmembrane beta strand</keyword>
<keyword evidence="2 8" id="KW-0813">Transport</keyword>
<dbReference type="Gene3D" id="2.170.130.10">
    <property type="entry name" value="TonB-dependent receptor, plug domain"/>
    <property type="match status" value="1"/>
</dbReference>
<keyword evidence="5 9" id="KW-0798">TonB box</keyword>
<evidence type="ECO:0000259" key="11">
    <source>
        <dbReference type="Pfam" id="PF07715"/>
    </source>
</evidence>
<dbReference type="Pfam" id="PF00593">
    <property type="entry name" value="TonB_dep_Rec_b-barrel"/>
    <property type="match status" value="1"/>
</dbReference>
<name>A0A495J3K0_9SPHI</name>
<keyword evidence="12" id="KW-0675">Receptor</keyword>
<keyword evidence="13" id="KW-1185">Reference proteome</keyword>
<evidence type="ECO:0000313" key="13">
    <source>
        <dbReference type="Proteomes" id="UP000268007"/>
    </source>
</evidence>
<dbReference type="InterPro" id="IPR008969">
    <property type="entry name" value="CarboxyPept-like_regulatory"/>
</dbReference>
<dbReference type="Gene3D" id="3.55.50.30">
    <property type="match status" value="1"/>
</dbReference>
<dbReference type="InterPro" id="IPR012910">
    <property type="entry name" value="Plug_dom"/>
</dbReference>
<dbReference type="InterPro" id="IPR039426">
    <property type="entry name" value="TonB-dep_rcpt-like"/>
</dbReference>
<reference evidence="12 13" key="1">
    <citation type="submission" date="2018-10" db="EMBL/GenBank/DDBJ databases">
        <title>Genomic Encyclopedia of Archaeal and Bacterial Type Strains, Phase II (KMG-II): from individual species to whole genera.</title>
        <authorList>
            <person name="Goeker M."/>
        </authorList>
    </citation>
    <scope>NUCLEOTIDE SEQUENCE [LARGE SCALE GENOMIC DNA]</scope>
    <source>
        <strain evidence="12 13">DSM 18602</strain>
    </source>
</reference>
<dbReference type="SUPFAM" id="SSF56935">
    <property type="entry name" value="Porins"/>
    <property type="match status" value="1"/>
</dbReference>
<evidence type="ECO:0000256" key="9">
    <source>
        <dbReference type="RuleBase" id="RU003357"/>
    </source>
</evidence>
<dbReference type="Proteomes" id="UP000268007">
    <property type="component" value="Unassembled WGS sequence"/>
</dbReference>
<gene>
    <name evidence="12" type="ORF">BDD43_3611</name>
</gene>
<keyword evidence="7 8" id="KW-0998">Cell outer membrane</keyword>